<dbReference type="AlphaFoldDB" id="A0A4Q7S071"/>
<protein>
    <submittedName>
        <fullName evidence="1">Uncharacterized protein</fullName>
    </submittedName>
</protein>
<name>A0A4Q7S071_9BURK</name>
<keyword evidence="2" id="KW-1185">Reference proteome</keyword>
<proteinExistence type="predicted"/>
<sequence>MLIVRQPEAIAQIPHAAIRRRIECRFQELFKEYGQDWSADELGWFIVWGIGDDPYDPVPIRGFQPLLVSSDGQRRYGEPGYRHGFEAVEDHGECFEIVMVLTDLVSICIFVPKVQGIHPDVIRAATALSNQEEQQ</sequence>
<dbReference type="RefSeq" id="WP_130391860.1">
    <property type="nucleotide sequence ID" value="NZ_SGXM01000003.1"/>
</dbReference>
<evidence type="ECO:0000313" key="1">
    <source>
        <dbReference type="EMBL" id="RZT38392.1"/>
    </source>
</evidence>
<reference evidence="1 2" key="1">
    <citation type="journal article" date="2015" name="Stand. Genomic Sci.">
        <title>Genomic Encyclopedia of Bacterial and Archaeal Type Strains, Phase III: the genomes of soil and plant-associated and newly described type strains.</title>
        <authorList>
            <person name="Whitman W.B."/>
            <person name="Woyke T."/>
            <person name="Klenk H.P."/>
            <person name="Zhou Y."/>
            <person name="Lilburn T.G."/>
            <person name="Beck B.J."/>
            <person name="De Vos P."/>
            <person name="Vandamme P."/>
            <person name="Eisen J.A."/>
            <person name="Garrity G."/>
            <person name="Hugenholtz P."/>
            <person name="Kyrpides N.C."/>
        </authorList>
    </citation>
    <scope>NUCLEOTIDE SEQUENCE [LARGE SCALE GENOMIC DNA]</scope>
    <source>
        <strain evidence="1 2">ASC-9842</strain>
    </source>
</reference>
<dbReference type="Proteomes" id="UP000291078">
    <property type="component" value="Unassembled WGS sequence"/>
</dbReference>
<accession>A0A4Q7S071</accession>
<comment type="caution">
    <text evidence="1">The sequence shown here is derived from an EMBL/GenBank/DDBJ whole genome shotgun (WGS) entry which is preliminary data.</text>
</comment>
<gene>
    <name evidence="1" type="ORF">EV147_2858</name>
</gene>
<evidence type="ECO:0000313" key="2">
    <source>
        <dbReference type="Proteomes" id="UP000291078"/>
    </source>
</evidence>
<dbReference type="EMBL" id="SGXM01000003">
    <property type="protein sequence ID" value="RZT38392.1"/>
    <property type="molecule type" value="Genomic_DNA"/>
</dbReference>
<organism evidence="1 2">
    <name type="scientific">Cupriavidus agavae</name>
    <dbReference type="NCBI Taxonomy" id="1001822"/>
    <lineage>
        <taxon>Bacteria</taxon>
        <taxon>Pseudomonadati</taxon>
        <taxon>Pseudomonadota</taxon>
        <taxon>Betaproteobacteria</taxon>
        <taxon>Burkholderiales</taxon>
        <taxon>Burkholderiaceae</taxon>
        <taxon>Cupriavidus</taxon>
    </lineage>
</organism>
<dbReference type="OrthoDB" id="7204346at2"/>